<keyword evidence="7 10" id="KW-0472">Membrane</keyword>
<keyword evidence="5 10" id="KW-0375">Hydrogen ion transport</keyword>
<dbReference type="InterPro" id="IPR023632">
    <property type="entry name" value="ATP_synth_F1_gsu_CS"/>
</dbReference>
<dbReference type="InterPro" id="IPR035968">
    <property type="entry name" value="ATP_synth_F1_ATPase_gsu"/>
</dbReference>
<keyword evidence="12" id="KW-1185">Reference proteome</keyword>
<dbReference type="FunFam" id="1.10.287.80:FF:000001">
    <property type="entry name" value="ATP synthase gamma chain"/>
    <property type="match status" value="1"/>
</dbReference>
<dbReference type="STRING" id="1413210.U472_15050"/>
<dbReference type="HAMAP" id="MF_00815">
    <property type="entry name" value="ATP_synth_gamma_bact"/>
    <property type="match status" value="1"/>
</dbReference>
<dbReference type="PANTHER" id="PTHR11693">
    <property type="entry name" value="ATP SYNTHASE GAMMA CHAIN"/>
    <property type="match status" value="1"/>
</dbReference>
<dbReference type="GO" id="GO:0005524">
    <property type="term" value="F:ATP binding"/>
    <property type="evidence" value="ECO:0007669"/>
    <property type="project" value="UniProtKB-UniRule"/>
</dbReference>
<evidence type="ECO:0000313" key="12">
    <source>
        <dbReference type="Proteomes" id="UP000219573"/>
    </source>
</evidence>
<evidence type="ECO:0000313" key="11">
    <source>
        <dbReference type="EMBL" id="SNY24172.1"/>
    </source>
</evidence>
<dbReference type="GO" id="GO:0046933">
    <property type="term" value="F:proton-transporting ATP synthase activity, rotational mechanism"/>
    <property type="evidence" value="ECO:0007669"/>
    <property type="project" value="UniProtKB-UniRule"/>
</dbReference>
<dbReference type="PANTHER" id="PTHR11693:SF22">
    <property type="entry name" value="ATP SYNTHASE SUBUNIT GAMMA, MITOCHONDRIAL"/>
    <property type="match status" value="1"/>
</dbReference>
<gene>
    <name evidence="10" type="primary">atpG</name>
    <name evidence="11" type="ORF">SAMN06265827_10857</name>
</gene>
<comment type="subunit">
    <text evidence="10">F-type ATPases have 2 components, CF(1) - the catalytic core - and CF(0) - the membrane proton channel. CF(1) has five subunits: alpha(3), beta(3), gamma(1), delta(1), epsilon(1). CF(0) has three main subunits: a, b and c.</text>
</comment>
<evidence type="ECO:0000256" key="3">
    <source>
        <dbReference type="ARBA" id="ARBA00007681"/>
    </source>
</evidence>
<dbReference type="InterPro" id="IPR000131">
    <property type="entry name" value="ATP_synth_F1_gsu"/>
</dbReference>
<evidence type="ECO:0000256" key="9">
    <source>
        <dbReference type="ARBA" id="ARBA00023310"/>
    </source>
</evidence>
<evidence type="ECO:0000256" key="10">
    <source>
        <dbReference type="HAMAP-Rule" id="MF_00815"/>
    </source>
</evidence>
<evidence type="ECO:0000256" key="2">
    <source>
        <dbReference type="ARBA" id="ARBA00004170"/>
    </source>
</evidence>
<keyword evidence="9 10" id="KW-0066">ATP synthesis</keyword>
<evidence type="ECO:0000256" key="1">
    <source>
        <dbReference type="ARBA" id="ARBA00003456"/>
    </source>
</evidence>
<dbReference type="GO" id="GO:0005886">
    <property type="term" value="C:plasma membrane"/>
    <property type="evidence" value="ECO:0007669"/>
    <property type="project" value="UniProtKB-SubCell"/>
</dbReference>
<keyword evidence="10" id="KW-1003">Cell membrane</keyword>
<evidence type="ECO:0000256" key="7">
    <source>
        <dbReference type="ARBA" id="ARBA00023136"/>
    </source>
</evidence>
<comment type="function">
    <text evidence="1 10">Produces ATP from ADP in the presence of a proton gradient across the membrane. The gamma chain is believed to be important in regulating ATPase activity and the flow of protons through the CF(0) complex.</text>
</comment>
<dbReference type="GO" id="GO:0042777">
    <property type="term" value="P:proton motive force-driven plasma membrane ATP synthesis"/>
    <property type="evidence" value="ECO:0007669"/>
    <property type="project" value="UniProtKB-UniRule"/>
</dbReference>
<evidence type="ECO:0000256" key="6">
    <source>
        <dbReference type="ARBA" id="ARBA00023065"/>
    </source>
</evidence>
<reference evidence="12" key="1">
    <citation type="submission" date="2017-09" db="EMBL/GenBank/DDBJ databases">
        <authorList>
            <person name="Varghese N."/>
            <person name="Submissions S."/>
        </authorList>
    </citation>
    <scope>NUCLEOTIDE SEQUENCE [LARGE SCALE GENOMIC DNA]</scope>
    <source>
        <strain evidence="12">MSL47</strain>
    </source>
</reference>
<name>A0A285GKT0_9FIRM</name>
<organism evidence="11 12">
    <name type="scientific">Orenia metallireducens</name>
    <dbReference type="NCBI Taxonomy" id="1413210"/>
    <lineage>
        <taxon>Bacteria</taxon>
        <taxon>Bacillati</taxon>
        <taxon>Bacillota</taxon>
        <taxon>Clostridia</taxon>
        <taxon>Halanaerobiales</taxon>
        <taxon>Halobacteroidaceae</taxon>
        <taxon>Orenia</taxon>
    </lineage>
</organism>
<dbReference type="RefSeq" id="WP_097017384.1">
    <property type="nucleotide sequence ID" value="NZ_OBDZ01000008.1"/>
</dbReference>
<dbReference type="NCBIfam" id="NF004145">
    <property type="entry name" value="PRK05621.1-2"/>
    <property type="match status" value="1"/>
</dbReference>
<accession>A0A285GKT0</accession>
<dbReference type="NCBIfam" id="TIGR01146">
    <property type="entry name" value="ATPsyn_F1gamma"/>
    <property type="match status" value="1"/>
</dbReference>
<dbReference type="PRINTS" id="PR00126">
    <property type="entry name" value="ATPASEGAMMA"/>
</dbReference>
<dbReference type="OrthoDB" id="9812769at2"/>
<dbReference type="CDD" id="cd12151">
    <property type="entry name" value="F1-ATPase_gamma"/>
    <property type="match status" value="1"/>
</dbReference>
<keyword evidence="6 10" id="KW-0406">Ion transport</keyword>
<evidence type="ECO:0000256" key="5">
    <source>
        <dbReference type="ARBA" id="ARBA00022781"/>
    </source>
</evidence>
<evidence type="ECO:0000256" key="8">
    <source>
        <dbReference type="ARBA" id="ARBA00023196"/>
    </source>
</evidence>
<dbReference type="AlphaFoldDB" id="A0A285GKT0"/>
<comment type="similarity">
    <text evidence="3 10">Belongs to the ATPase gamma chain family.</text>
</comment>
<comment type="subcellular location">
    <subcellularLocation>
        <location evidence="10">Cell membrane</location>
        <topology evidence="10">Peripheral membrane protein</topology>
    </subcellularLocation>
    <subcellularLocation>
        <location evidence="2">Membrane</location>
        <topology evidence="2">Peripheral membrane protein</topology>
    </subcellularLocation>
</comment>
<proteinExistence type="inferred from homology"/>
<dbReference type="PROSITE" id="PS00153">
    <property type="entry name" value="ATPASE_GAMMA"/>
    <property type="match status" value="1"/>
</dbReference>
<dbReference type="FunFam" id="3.40.1380.10:FF:000006">
    <property type="entry name" value="ATP synthase gamma chain"/>
    <property type="match status" value="1"/>
</dbReference>
<keyword evidence="8 10" id="KW-0139">CF(1)</keyword>
<dbReference type="GO" id="GO:0045259">
    <property type="term" value="C:proton-transporting ATP synthase complex"/>
    <property type="evidence" value="ECO:0007669"/>
    <property type="project" value="UniProtKB-KW"/>
</dbReference>
<dbReference type="Proteomes" id="UP000219573">
    <property type="component" value="Unassembled WGS sequence"/>
</dbReference>
<dbReference type="SUPFAM" id="SSF52943">
    <property type="entry name" value="ATP synthase (F1-ATPase), gamma subunit"/>
    <property type="match status" value="1"/>
</dbReference>
<sequence length="288" mass="32277">MASMRDIKRQITSVESTKKITRAMKMVAAAKLRKSQERAENAKPFFDKTKETLADITARIDDDLHPLLEKRDVKKVGYVFITGDRGLCGAYNSRVIKEVEKGLKETEKETEKETALITIGKKGRDYFKNKAEIISEYIEIEDSPGFSTATNISNELVELYTEGILDEVHLVYTEFNSVVSQKVERLQLLPIEPPESAEVNDSEESYLYDPSAEEVLSAVLPQYLKNVIFGALIQSKASEFASRMTAMDSATDNAEDMIDKLKLSYNRARQAAITQELSEIVGGAEALE</sequence>
<dbReference type="EMBL" id="OBDZ01000008">
    <property type="protein sequence ID" value="SNY24172.1"/>
    <property type="molecule type" value="Genomic_DNA"/>
</dbReference>
<dbReference type="Pfam" id="PF00231">
    <property type="entry name" value="ATP-synt"/>
    <property type="match status" value="1"/>
</dbReference>
<keyword evidence="4 10" id="KW-0813">Transport</keyword>
<dbReference type="Gene3D" id="3.40.1380.10">
    <property type="match status" value="1"/>
</dbReference>
<evidence type="ECO:0000256" key="4">
    <source>
        <dbReference type="ARBA" id="ARBA00022448"/>
    </source>
</evidence>
<protein>
    <recommendedName>
        <fullName evidence="10">ATP synthase gamma chain</fullName>
    </recommendedName>
    <alternativeName>
        <fullName evidence="10">ATP synthase F1 sector gamma subunit</fullName>
    </alternativeName>
    <alternativeName>
        <fullName evidence="10">F-ATPase gamma subunit</fullName>
    </alternativeName>
</protein>
<dbReference type="Gene3D" id="1.10.287.80">
    <property type="entry name" value="ATP synthase, gamma subunit, helix hairpin domain"/>
    <property type="match status" value="1"/>
</dbReference>